<dbReference type="PANTHER" id="PTHR31157">
    <property type="entry name" value="SCP DOMAIN-CONTAINING PROTEIN"/>
    <property type="match status" value="1"/>
</dbReference>
<reference evidence="4 5" key="1">
    <citation type="journal article" date="2019" name="Int. J. Syst. Evol. Microbiol.">
        <title>The Global Catalogue of Microorganisms (GCM) 10K type strain sequencing project: providing services to taxonomists for standard genome sequencing and annotation.</title>
        <authorList>
            <consortium name="The Broad Institute Genomics Platform"/>
            <consortium name="The Broad Institute Genome Sequencing Center for Infectious Disease"/>
            <person name="Wu L."/>
            <person name="Ma J."/>
        </authorList>
    </citation>
    <scope>NUCLEOTIDE SEQUENCE [LARGE SCALE GENOMIC DNA]</scope>
    <source>
        <strain evidence="4 5">JCM 11117</strain>
    </source>
</reference>
<dbReference type="Pfam" id="PF00188">
    <property type="entry name" value="CAP"/>
    <property type="match status" value="1"/>
</dbReference>
<feature type="signal peptide" evidence="2">
    <location>
        <begin position="1"/>
        <end position="30"/>
    </location>
</feature>
<name>A0ABN1NFG8_9PSEU</name>
<feature type="region of interest" description="Disordered" evidence="1">
    <location>
        <begin position="58"/>
        <end position="97"/>
    </location>
</feature>
<dbReference type="CDD" id="cd05379">
    <property type="entry name" value="CAP_bacterial"/>
    <property type="match status" value="1"/>
</dbReference>
<sequence>MRERTGGMARLPLVAALVAVACTVPATAYAASAPASSSAGDEIDTVVALVNQEREEAGCDPLGVDPNLTEAAEDHSQDQADMDEMTHTGSDGSKVGERATRAGYDWSRVGENVASGTTSPERVMTLWMNSEAHRDNILNCSFEDIGVGRVGGYWTQDFGTPR</sequence>
<protein>
    <recommendedName>
        <fullName evidence="3">SCP domain-containing protein</fullName>
    </recommendedName>
</protein>
<dbReference type="Proteomes" id="UP001499967">
    <property type="component" value="Unassembled WGS sequence"/>
</dbReference>
<dbReference type="InterPro" id="IPR035940">
    <property type="entry name" value="CAP_sf"/>
</dbReference>
<accession>A0ABN1NFG8</accession>
<evidence type="ECO:0000313" key="5">
    <source>
        <dbReference type="Proteomes" id="UP001499967"/>
    </source>
</evidence>
<evidence type="ECO:0000313" key="4">
    <source>
        <dbReference type="EMBL" id="GAA0905509.1"/>
    </source>
</evidence>
<dbReference type="Gene3D" id="3.40.33.10">
    <property type="entry name" value="CAP"/>
    <property type="match status" value="1"/>
</dbReference>
<evidence type="ECO:0000259" key="3">
    <source>
        <dbReference type="Pfam" id="PF00188"/>
    </source>
</evidence>
<dbReference type="SUPFAM" id="SSF55797">
    <property type="entry name" value="PR-1-like"/>
    <property type="match status" value="1"/>
</dbReference>
<dbReference type="PANTHER" id="PTHR31157:SF1">
    <property type="entry name" value="SCP DOMAIN-CONTAINING PROTEIN"/>
    <property type="match status" value="1"/>
</dbReference>
<organism evidence="4 5">
    <name type="scientific">Pseudonocardia zijingensis</name>
    <dbReference type="NCBI Taxonomy" id="153376"/>
    <lineage>
        <taxon>Bacteria</taxon>
        <taxon>Bacillati</taxon>
        <taxon>Actinomycetota</taxon>
        <taxon>Actinomycetes</taxon>
        <taxon>Pseudonocardiales</taxon>
        <taxon>Pseudonocardiaceae</taxon>
        <taxon>Pseudonocardia</taxon>
    </lineage>
</organism>
<dbReference type="InterPro" id="IPR014044">
    <property type="entry name" value="CAP_dom"/>
</dbReference>
<comment type="caution">
    <text evidence="4">The sequence shown here is derived from an EMBL/GenBank/DDBJ whole genome shotgun (WGS) entry which is preliminary data.</text>
</comment>
<feature type="chain" id="PRO_5046018865" description="SCP domain-containing protein" evidence="2">
    <location>
        <begin position="31"/>
        <end position="162"/>
    </location>
</feature>
<proteinExistence type="predicted"/>
<keyword evidence="5" id="KW-1185">Reference proteome</keyword>
<dbReference type="EMBL" id="BAAAHP010000280">
    <property type="protein sequence ID" value="GAA0905509.1"/>
    <property type="molecule type" value="Genomic_DNA"/>
</dbReference>
<keyword evidence="2" id="KW-0732">Signal</keyword>
<evidence type="ECO:0000256" key="1">
    <source>
        <dbReference type="SAM" id="MobiDB-lite"/>
    </source>
</evidence>
<dbReference type="PROSITE" id="PS51257">
    <property type="entry name" value="PROKAR_LIPOPROTEIN"/>
    <property type="match status" value="1"/>
</dbReference>
<dbReference type="RefSeq" id="WP_343946453.1">
    <property type="nucleotide sequence ID" value="NZ_BAAAHP010000280.1"/>
</dbReference>
<gene>
    <name evidence="4" type="ORF">GCM10009559_73600</name>
</gene>
<evidence type="ECO:0000256" key="2">
    <source>
        <dbReference type="SAM" id="SignalP"/>
    </source>
</evidence>
<feature type="domain" description="SCP" evidence="3">
    <location>
        <begin position="48"/>
        <end position="153"/>
    </location>
</feature>